<evidence type="ECO:0000256" key="1">
    <source>
        <dbReference type="ARBA" id="ARBA00004308"/>
    </source>
</evidence>
<reference evidence="9 10" key="1">
    <citation type="submission" date="2014-04" db="EMBL/GenBank/DDBJ databases">
        <title>Evolutionary Origins and Diversification of the Mycorrhizal Mutualists.</title>
        <authorList>
            <consortium name="DOE Joint Genome Institute"/>
            <consortium name="Mycorrhizal Genomics Consortium"/>
            <person name="Kohler A."/>
            <person name="Kuo A."/>
            <person name="Nagy L.G."/>
            <person name="Floudas D."/>
            <person name="Copeland A."/>
            <person name="Barry K.W."/>
            <person name="Cichocki N."/>
            <person name="Veneault-Fourrey C."/>
            <person name="LaButti K."/>
            <person name="Lindquist E.A."/>
            <person name="Lipzen A."/>
            <person name="Lundell T."/>
            <person name="Morin E."/>
            <person name="Murat C."/>
            <person name="Riley R."/>
            <person name="Ohm R."/>
            <person name="Sun H."/>
            <person name="Tunlid A."/>
            <person name="Henrissat B."/>
            <person name="Grigoriev I.V."/>
            <person name="Hibbett D.S."/>
            <person name="Martin F."/>
        </authorList>
    </citation>
    <scope>NUCLEOTIDE SEQUENCE [LARGE SCALE GENOMIC DNA]</scope>
    <source>
        <strain evidence="9 10">Koide BX008</strain>
    </source>
</reference>
<evidence type="ECO:0000256" key="2">
    <source>
        <dbReference type="ARBA" id="ARBA00022692"/>
    </source>
</evidence>
<feature type="coiled-coil region" evidence="5">
    <location>
        <begin position="549"/>
        <end position="576"/>
    </location>
</feature>
<feature type="region of interest" description="Disordered" evidence="6">
    <location>
        <begin position="352"/>
        <end position="381"/>
    </location>
</feature>
<feature type="region of interest" description="Disordered" evidence="6">
    <location>
        <begin position="431"/>
        <end position="469"/>
    </location>
</feature>
<feature type="domain" description="SUN" evidence="8">
    <location>
        <begin position="129"/>
        <end position="300"/>
    </location>
</feature>
<dbReference type="PROSITE" id="PS51469">
    <property type="entry name" value="SUN"/>
    <property type="match status" value="1"/>
</dbReference>
<organism evidence="9 10">
    <name type="scientific">Amanita muscaria (strain Koide BX008)</name>
    <dbReference type="NCBI Taxonomy" id="946122"/>
    <lineage>
        <taxon>Eukaryota</taxon>
        <taxon>Fungi</taxon>
        <taxon>Dikarya</taxon>
        <taxon>Basidiomycota</taxon>
        <taxon>Agaricomycotina</taxon>
        <taxon>Agaricomycetes</taxon>
        <taxon>Agaricomycetidae</taxon>
        <taxon>Agaricales</taxon>
        <taxon>Pluteineae</taxon>
        <taxon>Amanitaceae</taxon>
        <taxon>Amanita</taxon>
    </lineage>
</organism>
<feature type="chain" id="PRO_5002158366" description="SUN domain-containing protein" evidence="7">
    <location>
        <begin position="19"/>
        <end position="861"/>
    </location>
</feature>
<keyword evidence="4" id="KW-0472">Membrane</keyword>
<dbReference type="GO" id="GO:0016020">
    <property type="term" value="C:membrane"/>
    <property type="evidence" value="ECO:0007669"/>
    <property type="project" value="InterPro"/>
</dbReference>
<dbReference type="Proteomes" id="UP000054549">
    <property type="component" value="Unassembled WGS sequence"/>
</dbReference>
<feature type="compositionally biased region" description="Low complexity" evidence="6">
    <location>
        <begin position="352"/>
        <end position="368"/>
    </location>
</feature>
<name>A0A0C2X0X5_AMAMK</name>
<evidence type="ECO:0000256" key="6">
    <source>
        <dbReference type="SAM" id="MobiDB-lite"/>
    </source>
</evidence>
<dbReference type="GO" id="GO:0034975">
    <property type="term" value="P:protein folding in endoplasmic reticulum"/>
    <property type="evidence" value="ECO:0007669"/>
    <property type="project" value="TreeGrafter"/>
</dbReference>
<feature type="compositionally biased region" description="Basic and acidic residues" evidence="6">
    <location>
        <begin position="73"/>
        <end position="86"/>
    </location>
</feature>
<evidence type="ECO:0000256" key="5">
    <source>
        <dbReference type="SAM" id="Coils"/>
    </source>
</evidence>
<dbReference type="HOGENOM" id="CLU_011244_0_0_1"/>
<gene>
    <name evidence="9" type="ORF">M378DRAFT_975373</name>
</gene>
<evidence type="ECO:0000256" key="3">
    <source>
        <dbReference type="ARBA" id="ARBA00022989"/>
    </source>
</evidence>
<dbReference type="InterPro" id="IPR012919">
    <property type="entry name" value="SUN_dom"/>
</dbReference>
<dbReference type="InterPro" id="IPR045120">
    <property type="entry name" value="Suco/Slp1-like"/>
</dbReference>
<dbReference type="PANTHER" id="PTHR12953">
    <property type="entry name" value="MEMBRANE PROTEIN CH1 RELATED"/>
    <property type="match status" value="1"/>
</dbReference>
<dbReference type="Gene3D" id="2.60.120.260">
    <property type="entry name" value="Galactose-binding domain-like"/>
    <property type="match status" value="1"/>
</dbReference>
<feature type="compositionally biased region" description="Low complexity" evidence="6">
    <location>
        <begin position="444"/>
        <end position="453"/>
    </location>
</feature>
<evidence type="ECO:0000313" key="9">
    <source>
        <dbReference type="EMBL" id="KIL67762.1"/>
    </source>
</evidence>
<feature type="signal peptide" evidence="7">
    <location>
        <begin position="1"/>
        <end position="18"/>
    </location>
</feature>
<feature type="compositionally biased region" description="Low complexity" evidence="6">
    <location>
        <begin position="117"/>
        <end position="130"/>
    </location>
</feature>
<evidence type="ECO:0000256" key="7">
    <source>
        <dbReference type="SAM" id="SignalP"/>
    </source>
</evidence>
<dbReference type="STRING" id="946122.A0A0C2X0X5"/>
<keyword evidence="5" id="KW-0175">Coiled coil</keyword>
<dbReference type="Pfam" id="PF07738">
    <property type="entry name" value="Sad1_UNC"/>
    <property type="match status" value="1"/>
</dbReference>
<protein>
    <recommendedName>
        <fullName evidence="8">SUN domain-containing protein</fullName>
    </recommendedName>
</protein>
<dbReference type="PANTHER" id="PTHR12953:SF0">
    <property type="entry name" value="SUN DOMAIN-CONTAINING OSSIFICATION FACTOR"/>
    <property type="match status" value="1"/>
</dbReference>
<evidence type="ECO:0000256" key="4">
    <source>
        <dbReference type="ARBA" id="ARBA00023136"/>
    </source>
</evidence>
<feature type="compositionally biased region" description="Polar residues" evidence="6">
    <location>
        <begin position="369"/>
        <end position="381"/>
    </location>
</feature>
<feature type="region of interest" description="Disordered" evidence="6">
    <location>
        <begin position="69"/>
        <end position="130"/>
    </location>
</feature>
<accession>A0A0C2X0X5</accession>
<dbReference type="InterPro" id="IPR008979">
    <property type="entry name" value="Galactose-bd-like_sf"/>
</dbReference>
<dbReference type="FunCoup" id="A0A0C2X0X5">
    <property type="interactions" value="24"/>
</dbReference>
<keyword evidence="10" id="KW-1185">Reference proteome</keyword>
<comment type="subcellular location">
    <subcellularLocation>
        <location evidence="1">Endomembrane system</location>
    </subcellularLocation>
</comment>
<feature type="compositionally biased region" description="Basic and acidic residues" evidence="6">
    <location>
        <begin position="705"/>
        <end position="718"/>
    </location>
</feature>
<proteinExistence type="predicted"/>
<feature type="region of interest" description="Disordered" evidence="6">
    <location>
        <begin position="701"/>
        <end position="799"/>
    </location>
</feature>
<dbReference type="AlphaFoldDB" id="A0A0C2X0X5"/>
<dbReference type="InParanoid" id="A0A0C2X0X5"/>
<dbReference type="SUPFAM" id="SSF49785">
    <property type="entry name" value="Galactose-binding domain-like"/>
    <property type="match status" value="1"/>
</dbReference>
<keyword evidence="3" id="KW-1133">Transmembrane helix</keyword>
<feature type="compositionally biased region" description="Polar residues" evidence="6">
    <location>
        <begin position="731"/>
        <end position="743"/>
    </location>
</feature>
<dbReference type="OrthoDB" id="266334at2759"/>
<evidence type="ECO:0000313" key="10">
    <source>
        <dbReference type="Proteomes" id="UP000054549"/>
    </source>
</evidence>
<dbReference type="GO" id="GO:0012505">
    <property type="term" value="C:endomembrane system"/>
    <property type="evidence" value="ECO:0007669"/>
    <property type="project" value="UniProtKB-SubCell"/>
</dbReference>
<evidence type="ECO:0000259" key="8">
    <source>
        <dbReference type="PROSITE" id="PS51469"/>
    </source>
</evidence>
<sequence length="861" mass="95379">MLVPFAILFSLFIFGAFANNFSSNDPFRTFSLQASRYPKFPICCLKPLSPQDSVEDNFLLSFEEWKAQQQQQRESKEQHKSKEHVTGHAHNANANNSGQELVGLTNDSQSKDGEHPTAAQNSTSQASSQQLALEYDITSKSRQPHFRVPTTDRFNYASIDCSARVHTAHRSAKSPSAVLDSKRDRYMLSPCKRTNGEKQFIAIELCDDIRIDTVQLANFEFFSGVFKDFSVRVAKTYTTDEEGWVDAGTYRAKNVRGVQSFHPPTSLHDFYRFIRIEFQSFYGNEYYCPVSLLRVYGLSHLEEYKWEQWMEESKARLESQSSMAEKEESHSTTAVSSLKEAITDVILLPSTTRDSSSNDVSTSSSIESATQIEASSATGTGQNEIIQSAPLNNMDIASNASQSALIKNTDASSLSIDYPDSLDTPVTYSHSMAHSSEVPSIVTPLQQPASSSPAPSPPPSSHLSNPSSSYTVSGAVVVSTLSAHIPQATIPSASGESIYRTIMNRLSALEINHTLYARYVEQQNTAIRDVLKRLSEDVGRLEGIGRAHTQVHQRTVQEWERQRQKLQMDYNELLAVVEYLSDEIVLEKRLGVAQLCLLLLVLVFIALTRGSRGEPIIKHDMSTRTSTYPSLRELGRHLSLSTDWFRSVSSTDDDAIVDSNDPPTSSHLAHDASALGKFKYPQQKQPLSAVNLNIAASPTASLARRHSDLRTRRGSDRKSLKRNIPHPLHLSPTTHMRSMTPSKSGARHIPLRRSSSHNSELHKTDALGSARSARKSAKSAHLHEFIPPSIQRDGAQESSIEDVFSSPLLHRRPPTSSGVGLGSADHLRDGQLDVLWHPAGAISEGDQSVWEDTDSVGELDS</sequence>
<keyword evidence="7" id="KW-0732">Signal</keyword>
<dbReference type="GO" id="GO:0005737">
    <property type="term" value="C:cytoplasm"/>
    <property type="evidence" value="ECO:0007669"/>
    <property type="project" value="TreeGrafter"/>
</dbReference>
<feature type="compositionally biased region" description="Basic residues" evidence="6">
    <location>
        <begin position="745"/>
        <end position="755"/>
    </location>
</feature>
<keyword evidence="2" id="KW-0812">Transmembrane</keyword>
<dbReference type="EMBL" id="KN818230">
    <property type="protein sequence ID" value="KIL67762.1"/>
    <property type="molecule type" value="Genomic_DNA"/>
</dbReference>